<proteinExistence type="predicted"/>
<reference evidence="1" key="1">
    <citation type="submission" date="2020-07" db="EMBL/GenBank/DDBJ databases">
        <title>Clarias magur genome sequencing, assembly and annotation.</title>
        <authorList>
            <person name="Kushwaha B."/>
            <person name="Kumar R."/>
            <person name="Das P."/>
            <person name="Joshi C.G."/>
            <person name="Kumar D."/>
            <person name="Nagpure N.S."/>
            <person name="Pandey M."/>
            <person name="Agarwal S."/>
            <person name="Srivastava S."/>
            <person name="Singh M."/>
            <person name="Sahoo L."/>
            <person name="Jayasankar P."/>
            <person name="Meher P.K."/>
            <person name="Koringa P.G."/>
            <person name="Iquebal M.A."/>
            <person name="Das S.P."/>
            <person name="Bit A."/>
            <person name="Patnaik S."/>
            <person name="Patel N."/>
            <person name="Shah T.M."/>
            <person name="Hinsu A."/>
            <person name="Jena J.K."/>
        </authorList>
    </citation>
    <scope>NUCLEOTIDE SEQUENCE</scope>
    <source>
        <strain evidence="1">CIFAMagur01</strain>
        <tissue evidence="1">Testis</tissue>
    </source>
</reference>
<accession>A0A8J4U4Y6</accession>
<gene>
    <name evidence="1" type="ORF">DAT39_005687</name>
</gene>
<dbReference type="Proteomes" id="UP000727407">
    <property type="component" value="Unassembled WGS sequence"/>
</dbReference>
<protein>
    <submittedName>
        <fullName evidence="1">Uncharacterized protein</fullName>
    </submittedName>
</protein>
<keyword evidence="2" id="KW-1185">Reference proteome</keyword>
<name>A0A8J4U4Y6_CLAMG</name>
<dbReference type="AlphaFoldDB" id="A0A8J4U4Y6"/>
<organism evidence="1 2">
    <name type="scientific">Clarias magur</name>
    <name type="common">Asian catfish</name>
    <name type="synonym">Macropteronotus magur</name>
    <dbReference type="NCBI Taxonomy" id="1594786"/>
    <lineage>
        <taxon>Eukaryota</taxon>
        <taxon>Metazoa</taxon>
        <taxon>Chordata</taxon>
        <taxon>Craniata</taxon>
        <taxon>Vertebrata</taxon>
        <taxon>Euteleostomi</taxon>
        <taxon>Actinopterygii</taxon>
        <taxon>Neopterygii</taxon>
        <taxon>Teleostei</taxon>
        <taxon>Ostariophysi</taxon>
        <taxon>Siluriformes</taxon>
        <taxon>Clariidae</taxon>
        <taxon>Clarias</taxon>
    </lineage>
</organism>
<sequence>PPQLLTVPHALECQESKIKLPHEKVMLRYLLEIATARALITRPPPAGARPEQRGRHL</sequence>
<dbReference type="EMBL" id="QNUK01000055">
    <property type="protein sequence ID" value="KAF5904549.1"/>
    <property type="molecule type" value="Genomic_DNA"/>
</dbReference>
<comment type="caution">
    <text evidence="1">The sequence shown here is derived from an EMBL/GenBank/DDBJ whole genome shotgun (WGS) entry which is preliminary data.</text>
</comment>
<evidence type="ECO:0000313" key="2">
    <source>
        <dbReference type="Proteomes" id="UP000727407"/>
    </source>
</evidence>
<evidence type="ECO:0000313" key="1">
    <source>
        <dbReference type="EMBL" id="KAF5904549.1"/>
    </source>
</evidence>
<feature type="non-terminal residue" evidence="1">
    <location>
        <position position="1"/>
    </location>
</feature>